<name>A0A107FCC9_9BURK</name>
<dbReference type="EMBL" id="LPIX01000076">
    <property type="protein sequence ID" value="KWD98245.1"/>
    <property type="molecule type" value="Genomic_DNA"/>
</dbReference>
<proteinExistence type="predicted"/>
<evidence type="ECO:0000313" key="2">
    <source>
        <dbReference type="Proteomes" id="UP000062998"/>
    </source>
</evidence>
<comment type="caution">
    <text evidence="1">The sequence shown here is derived from an EMBL/GenBank/DDBJ whole genome shotgun (WGS) entry which is preliminary data.</text>
</comment>
<dbReference type="AlphaFoldDB" id="A0A107FCC9"/>
<evidence type="ECO:0000313" key="1">
    <source>
        <dbReference type="EMBL" id="KWD98245.1"/>
    </source>
</evidence>
<gene>
    <name evidence="1" type="ORF">WL73_19980</name>
</gene>
<sequence length="73" mass="7507">MWFSSPATARAADDCVSLAAAAGVPLSDCESIGVSLLTGVFSIKYERNRLVLGGITFVPRMFGVHSGAAGCLS</sequence>
<organism evidence="1 2">
    <name type="scientific">Burkholderia ubonensis</name>
    <dbReference type="NCBI Taxonomy" id="101571"/>
    <lineage>
        <taxon>Bacteria</taxon>
        <taxon>Pseudomonadati</taxon>
        <taxon>Pseudomonadota</taxon>
        <taxon>Betaproteobacteria</taxon>
        <taxon>Burkholderiales</taxon>
        <taxon>Burkholderiaceae</taxon>
        <taxon>Burkholderia</taxon>
        <taxon>Burkholderia cepacia complex</taxon>
    </lineage>
</organism>
<reference evidence="1 2" key="1">
    <citation type="submission" date="2015-11" db="EMBL/GenBank/DDBJ databases">
        <title>Expanding the genomic diversity of Burkholderia species for the development of highly accurate diagnostics.</title>
        <authorList>
            <person name="Sahl J."/>
            <person name="Keim P."/>
            <person name="Wagner D."/>
        </authorList>
    </citation>
    <scope>NUCLEOTIDE SEQUENCE [LARGE SCALE GENOMIC DNA]</scope>
    <source>
        <strain evidence="1 2">MSMB2167WGS</strain>
    </source>
</reference>
<dbReference type="Proteomes" id="UP000062998">
    <property type="component" value="Unassembled WGS sequence"/>
</dbReference>
<protein>
    <submittedName>
        <fullName evidence="1">Uncharacterized protein</fullName>
    </submittedName>
</protein>
<accession>A0A107FCC9</accession>